<evidence type="ECO:0000313" key="1">
    <source>
        <dbReference type="EMBL" id="CRK92211.1"/>
    </source>
</evidence>
<organism evidence="1 2">
    <name type="scientific">Clunio marinus</name>
    <dbReference type="NCBI Taxonomy" id="568069"/>
    <lineage>
        <taxon>Eukaryota</taxon>
        <taxon>Metazoa</taxon>
        <taxon>Ecdysozoa</taxon>
        <taxon>Arthropoda</taxon>
        <taxon>Hexapoda</taxon>
        <taxon>Insecta</taxon>
        <taxon>Pterygota</taxon>
        <taxon>Neoptera</taxon>
        <taxon>Endopterygota</taxon>
        <taxon>Diptera</taxon>
        <taxon>Nematocera</taxon>
        <taxon>Chironomoidea</taxon>
        <taxon>Chironomidae</taxon>
        <taxon>Clunio</taxon>
    </lineage>
</organism>
<keyword evidence="2" id="KW-1185">Reference proteome</keyword>
<accession>A0A1J1HW47</accession>
<dbReference type="AlphaFoldDB" id="A0A1J1HW47"/>
<sequence length="138" mass="16034">MVMTRRLNLLTSLNYEHVVIGNAENIKILEEIDCLYLWNIFEATRLAIHSRNIKEIKNQILHPKAINNISVNCCTGINKLHEFILLASDLRNHIGNSCQRLIISSTLQKQSEAYTEGDYECYHLKQHKSFVSCFKVMR</sequence>
<proteinExistence type="predicted"/>
<protein>
    <submittedName>
        <fullName evidence="1">CLUMA_CG005783, isoform A</fullName>
    </submittedName>
</protein>
<dbReference type="EMBL" id="CVRI01000024">
    <property type="protein sequence ID" value="CRK92211.1"/>
    <property type="molecule type" value="Genomic_DNA"/>
</dbReference>
<evidence type="ECO:0000313" key="2">
    <source>
        <dbReference type="Proteomes" id="UP000183832"/>
    </source>
</evidence>
<name>A0A1J1HW47_9DIPT</name>
<dbReference type="Proteomes" id="UP000183832">
    <property type="component" value="Unassembled WGS sequence"/>
</dbReference>
<reference evidence="1 2" key="1">
    <citation type="submission" date="2015-04" db="EMBL/GenBank/DDBJ databases">
        <authorList>
            <person name="Syromyatnikov M.Y."/>
            <person name="Popov V.N."/>
        </authorList>
    </citation>
    <scope>NUCLEOTIDE SEQUENCE [LARGE SCALE GENOMIC DNA]</scope>
</reference>
<gene>
    <name evidence="1" type="ORF">CLUMA_CG005783</name>
</gene>